<dbReference type="SUPFAM" id="SSF50891">
    <property type="entry name" value="Cyclophilin-like"/>
    <property type="match status" value="2"/>
</dbReference>
<name>A0A9D1IMR4_9BACT</name>
<protein>
    <recommendedName>
        <fullName evidence="2">peptidylprolyl isomerase</fullName>
        <ecNumber evidence="2">5.2.1.8</ecNumber>
    </recommendedName>
</protein>
<dbReference type="AlphaFoldDB" id="A0A9D1IMR4"/>
<dbReference type="PROSITE" id="PS00170">
    <property type="entry name" value="CSA_PPIASE_1"/>
    <property type="match status" value="1"/>
</dbReference>
<reference evidence="6" key="1">
    <citation type="submission" date="2020-10" db="EMBL/GenBank/DDBJ databases">
        <authorList>
            <person name="Gilroy R."/>
        </authorList>
    </citation>
    <scope>NUCLEOTIDE SEQUENCE</scope>
    <source>
        <strain evidence="6">17073</strain>
    </source>
</reference>
<evidence type="ECO:0000313" key="6">
    <source>
        <dbReference type="EMBL" id="HIU38639.1"/>
    </source>
</evidence>
<dbReference type="PANTHER" id="PTHR45625:SF4">
    <property type="entry name" value="PEPTIDYLPROLYL ISOMERASE DOMAIN AND WD REPEAT-CONTAINING PROTEIN 1"/>
    <property type="match status" value="1"/>
</dbReference>
<evidence type="ECO:0000256" key="4">
    <source>
        <dbReference type="ARBA" id="ARBA00023235"/>
    </source>
</evidence>
<dbReference type="CDD" id="cd00317">
    <property type="entry name" value="cyclophilin"/>
    <property type="match status" value="1"/>
</dbReference>
<comment type="similarity">
    <text evidence="1">Belongs to the cyclophilin-type PPIase family.</text>
</comment>
<keyword evidence="3" id="KW-0697">Rotamase</keyword>
<reference evidence="6" key="2">
    <citation type="journal article" date="2021" name="PeerJ">
        <title>Extensive microbial diversity within the chicken gut microbiome revealed by metagenomics and culture.</title>
        <authorList>
            <person name="Gilroy R."/>
            <person name="Ravi A."/>
            <person name="Getino M."/>
            <person name="Pursley I."/>
            <person name="Horton D.L."/>
            <person name="Alikhan N.F."/>
            <person name="Baker D."/>
            <person name="Gharbi K."/>
            <person name="Hall N."/>
            <person name="Watson M."/>
            <person name="Adriaenssens E.M."/>
            <person name="Foster-Nyarko E."/>
            <person name="Jarju S."/>
            <person name="Secka A."/>
            <person name="Antonio M."/>
            <person name="Oren A."/>
            <person name="Chaudhuri R.R."/>
            <person name="La Ragione R."/>
            <person name="Hildebrand F."/>
            <person name="Pallen M.J."/>
        </authorList>
    </citation>
    <scope>NUCLEOTIDE SEQUENCE</scope>
    <source>
        <strain evidence="6">17073</strain>
    </source>
</reference>
<dbReference type="InterPro" id="IPR029000">
    <property type="entry name" value="Cyclophilin-like_dom_sf"/>
</dbReference>
<sequence>MEQDNTTATTADNGRTKVEFKTTMGDFTVELYNETPKHRDNFIKLVTDSFYNGVLFHRVIRNFMIQTGDPDSKNAAPDAMLGTGGPGYNIEAEIVYPQFFHKKGALAAARQADEVNPERESSGSQFYIVTGRKYSQAQLNQMQAQISNMRIQQILDSLVAPYRKEIMKLRMAKDTAALDKLSNELITKAKAEYEKEPFSFSDNQAKTYTTIGGAPHLDGQYTVFGEIIDGMATVEAIENSPTGRADRPTEDIKIISANIVK</sequence>
<evidence type="ECO:0000256" key="3">
    <source>
        <dbReference type="ARBA" id="ARBA00023110"/>
    </source>
</evidence>
<feature type="domain" description="PPIase cyclophilin-type" evidence="5">
    <location>
        <begin position="22"/>
        <end position="259"/>
    </location>
</feature>
<evidence type="ECO:0000259" key="5">
    <source>
        <dbReference type="PROSITE" id="PS50072"/>
    </source>
</evidence>
<dbReference type="EC" id="5.2.1.8" evidence="2"/>
<dbReference type="PANTHER" id="PTHR45625">
    <property type="entry name" value="PEPTIDYL-PROLYL CIS-TRANS ISOMERASE-RELATED"/>
    <property type="match status" value="1"/>
</dbReference>
<evidence type="ECO:0000256" key="1">
    <source>
        <dbReference type="ARBA" id="ARBA00007365"/>
    </source>
</evidence>
<dbReference type="Pfam" id="PF00160">
    <property type="entry name" value="Pro_isomerase"/>
    <property type="match status" value="2"/>
</dbReference>
<keyword evidence="4 6" id="KW-0413">Isomerase</keyword>
<dbReference type="InterPro" id="IPR002130">
    <property type="entry name" value="Cyclophilin-type_PPIase_dom"/>
</dbReference>
<accession>A0A9D1IMR4</accession>
<gene>
    <name evidence="6" type="ORF">IAD18_03105</name>
</gene>
<dbReference type="PROSITE" id="PS50072">
    <property type="entry name" value="CSA_PPIASE_2"/>
    <property type="match status" value="1"/>
</dbReference>
<dbReference type="EMBL" id="DVMS01000090">
    <property type="protein sequence ID" value="HIU38639.1"/>
    <property type="molecule type" value="Genomic_DNA"/>
</dbReference>
<evidence type="ECO:0000313" key="7">
    <source>
        <dbReference type="Proteomes" id="UP000824076"/>
    </source>
</evidence>
<evidence type="ECO:0000256" key="2">
    <source>
        <dbReference type="ARBA" id="ARBA00013194"/>
    </source>
</evidence>
<dbReference type="InterPro" id="IPR020892">
    <property type="entry name" value="Cyclophilin-type_PPIase_CS"/>
</dbReference>
<dbReference type="GO" id="GO:0003755">
    <property type="term" value="F:peptidyl-prolyl cis-trans isomerase activity"/>
    <property type="evidence" value="ECO:0007669"/>
    <property type="project" value="UniProtKB-KW"/>
</dbReference>
<dbReference type="GO" id="GO:0006457">
    <property type="term" value="P:protein folding"/>
    <property type="evidence" value="ECO:0007669"/>
    <property type="project" value="InterPro"/>
</dbReference>
<dbReference type="Proteomes" id="UP000824076">
    <property type="component" value="Unassembled WGS sequence"/>
</dbReference>
<proteinExistence type="inferred from homology"/>
<organism evidence="6 7">
    <name type="scientific">Candidatus Limisoma intestinavium</name>
    <dbReference type="NCBI Taxonomy" id="2840856"/>
    <lineage>
        <taxon>Bacteria</taxon>
        <taxon>Pseudomonadati</taxon>
        <taxon>Bacteroidota</taxon>
        <taxon>Bacteroidia</taxon>
        <taxon>Bacteroidales</taxon>
        <taxon>Candidatus Limisoma</taxon>
    </lineage>
</organism>
<comment type="caution">
    <text evidence="6">The sequence shown here is derived from an EMBL/GenBank/DDBJ whole genome shotgun (WGS) entry which is preliminary data.</text>
</comment>
<dbReference type="InterPro" id="IPR044666">
    <property type="entry name" value="Cyclophilin_A-like"/>
</dbReference>
<dbReference type="Gene3D" id="2.40.100.10">
    <property type="entry name" value="Cyclophilin-like"/>
    <property type="match status" value="2"/>
</dbReference>